<name>A0AA42BD09_9GAMM</name>
<reference evidence="1" key="1">
    <citation type="submission" date="2022-06" db="EMBL/GenBank/DDBJ databases">
        <title>Detection of beta-lactamases in bacteria of animal origin.</title>
        <authorList>
            <person name="Mlynarcik P."/>
            <person name="Zdarska V."/>
            <person name="Chudobova H."/>
            <person name="Prochazkova P."/>
            <person name="Hricova K."/>
            <person name="Mezerova K."/>
            <person name="Bardon J."/>
            <person name="Dolejska M."/>
            <person name="Sukkar I."/>
            <person name="Kolar M."/>
        </authorList>
    </citation>
    <scope>NUCLEOTIDE SEQUENCE</scope>
    <source>
        <strain evidence="1">S 300-3</strain>
    </source>
</reference>
<accession>A0AA42BD09</accession>
<dbReference type="GO" id="GO:0003677">
    <property type="term" value="F:DNA binding"/>
    <property type="evidence" value="ECO:0007669"/>
    <property type="project" value="UniProtKB-KW"/>
</dbReference>
<evidence type="ECO:0000313" key="1">
    <source>
        <dbReference type="EMBL" id="MCO7544901.1"/>
    </source>
</evidence>
<dbReference type="AlphaFoldDB" id="A0AA42BD09"/>
<sequence length="89" mass="9713">MESSADRARVLIKTVGPKRLSQLSDTDHSRWLNVSKGAVRVSTEEIDVLVKLYPTYALWLASGQIAPEIGQTSPAYDEANRNLSQPSAG</sequence>
<keyword evidence="1" id="KW-0238">DNA-binding</keyword>
<proteinExistence type="predicted"/>
<dbReference type="Proteomes" id="UP001165292">
    <property type="component" value="Unassembled WGS sequence"/>
</dbReference>
<dbReference type="EMBL" id="JAMYBS010000008">
    <property type="protein sequence ID" value="MCO7544901.1"/>
    <property type="molecule type" value="Genomic_DNA"/>
</dbReference>
<dbReference type="Gene3D" id="1.10.260.40">
    <property type="entry name" value="lambda repressor-like DNA-binding domains"/>
    <property type="match status" value="1"/>
</dbReference>
<dbReference type="InterPro" id="IPR010982">
    <property type="entry name" value="Lambda_DNA-bd_dom_sf"/>
</dbReference>
<protein>
    <submittedName>
        <fullName evidence="1">DNA-binding protein</fullName>
    </submittedName>
</protein>
<organism evidence="1 2">
    <name type="scientific">Stutzerimonas nitrititolerans</name>
    <dbReference type="NCBI Taxonomy" id="2482751"/>
    <lineage>
        <taxon>Bacteria</taxon>
        <taxon>Pseudomonadati</taxon>
        <taxon>Pseudomonadota</taxon>
        <taxon>Gammaproteobacteria</taxon>
        <taxon>Pseudomonadales</taxon>
        <taxon>Pseudomonadaceae</taxon>
        <taxon>Stutzerimonas</taxon>
    </lineage>
</organism>
<dbReference type="RefSeq" id="WP_253162868.1">
    <property type="nucleotide sequence ID" value="NZ_DAMCIY010000004.1"/>
</dbReference>
<comment type="caution">
    <text evidence="1">The sequence shown here is derived from an EMBL/GenBank/DDBJ whole genome shotgun (WGS) entry which is preliminary data.</text>
</comment>
<evidence type="ECO:0000313" key="2">
    <source>
        <dbReference type="Proteomes" id="UP001165292"/>
    </source>
</evidence>
<gene>
    <name evidence="1" type="ORF">NJF43_09080</name>
</gene>